<dbReference type="OrthoDB" id="537032at2759"/>
<evidence type="ECO:0000313" key="19">
    <source>
        <dbReference type="Proteomes" id="UP000593567"/>
    </source>
</evidence>
<evidence type="ECO:0000256" key="11">
    <source>
        <dbReference type="PROSITE-ProRule" id="PRU00108"/>
    </source>
</evidence>
<keyword evidence="7 15" id="KW-1133">Transmembrane helix</keyword>
<dbReference type="SUPFAM" id="SSF46689">
    <property type="entry name" value="Homeodomain-like"/>
    <property type="match status" value="1"/>
</dbReference>
<feature type="transmembrane region" description="Helical" evidence="15">
    <location>
        <begin position="59"/>
        <end position="76"/>
    </location>
</feature>
<evidence type="ECO:0000256" key="8">
    <source>
        <dbReference type="ARBA" id="ARBA00023098"/>
    </source>
</evidence>
<dbReference type="PANTHER" id="PTHR12560">
    <property type="entry name" value="LONGEVITY ASSURANCE FACTOR 1 LAG1"/>
    <property type="match status" value="1"/>
</dbReference>
<comment type="pathway">
    <text evidence="2">Lipid metabolism; sphingolipid metabolism.</text>
</comment>
<evidence type="ECO:0000256" key="12">
    <source>
        <dbReference type="PROSITE-ProRule" id="PRU00205"/>
    </source>
</evidence>
<evidence type="ECO:0000256" key="9">
    <source>
        <dbReference type="ARBA" id="ARBA00023136"/>
    </source>
</evidence>
<dbReference type="PROSITE" id="PS50922">
    <property type="entry name" value="TLC"/>
    <property type="match status" value="1"/>
</dbReference>
<keyword evidence="4" id="KW-0808">Transferase</keyword>
<feature type="transmembrane region" description="Helical" evidence="15">
    <location>
        <begin position="228"/>
        <end position="253"/>
    </location>
</feature>
<feature type="domain" description="TLC" evidence="17">
    <location>
        <begin position="149"/>
        <end position="350"/>
    </location>
</feature>
<evidence type="ECO:0000259" key="17">
    <source>
        <dbReference type="PROSITE" id="PS50922"/>
    </source>
</evidence>
<evidence type="ECO:0000256" key="1">
    <source>
        <dbReference type="ARBA" id="ARBA00004477"/>
    </source>
</evidence>
<evidence type="ECO:0000256" key="14">
    <source>
        <dbReference type="SAM" id="MobiDB-lite"/>
    </source>
</evidence>
<dbReference type="InterPro" id="IPR001356">
    <property type="entry name" value="HD"/>
</dbReference>
<dbReference type="SMART" id="SM00724">
    <property type="entry name" value="TLC"/>
    <property type="match status" value="1"/>
</dbReference>
<dbReference type="GO" id="GO:0003677">
    <property type="term" value="F:DNA binding"/>
    <property type="evidence" value="ECO:0007669"/>
    <property type="project" value="UniProtKB-UniRule"/>
</dbReference>
<feature type="transmembrane region" description="Helical" evidence="15">
    <location>
        <begin position="158"/>
        <end position="178"/>
    </location>
</feature>
<comment type="caution">
    <text evidence="18">The sequence shown here is derived from an EMBL/GenBank/DDBJ whole genome shotgun (WGS) entry which is preliminary data.</text>
</comment>
<feature type="compositionally biased region" description="Polar residues" evidence="14">
    <location>
        <begin position="371"/>
        <end position="386"/>
    </location>
</feature>
<dbReference type="UniPathway" id="UPA00222"/>
<sequence>MVIVKHFSKGRSVSLPHGIAQQLSGLVFNKEFWLAENVTWKDLENNPDDGIYKAQPADLWAVFPTAIVIFIARHLFENFVAKPFAQYHGVSEKKAYATPNPHLERIYRQSSYPSQHVVEQAVKQTDLTEKQVQRWLRRRRNQSRPTDMTKFTETAWRCFFYVAIFIYGLCTLYNKSYLWDVKDCWRGHPFQHVTNDVYWYYVIEIGFYVTLLFSQFADVQRKDFWGQFLHHIATISLLCFSWFVNFVRVGSLILCLHDAADYLLEGAKLFKYLNKRLLCDITFGIFTLMWAVTRLTMYPYVILWTTIVDASAIAGFSTALYVFNFLLGILQVLHCYWFVMIMTVAIRAITAGKVEKDVRSASEESDDDSVTNHSPDVTNQSQSSSH</sequence>
<evidence type="ECO:0000256" key="15">
    <source>
        <dbReference type="SAM" id="Phobius"/>
    </source>
</evidence>
<dbReference type="PIRSF" id="PIRSF005225">
    <property type="entry name" value="LAG1_LAC1"/>
    <property type="match status" value="1"/>
</dbReference>
<dbReference type="GO" id="GO:0046513">
    <property type="term" value="P:ceramide biosynthetic process"/>
    <property type="evidence" value="ECO:0007669"/>
    <property type="project" value="InterPro"/>
</dbReference>
<keyword evidence="11 13" id="KW-0238">DNA-binding</keyword>
<dbReference type="Pfam" id="PF00046">
    <property type="entry name" value="Homeodomain"/>
    <property type="match status" value="1"/>
</dbReference>
<dbReference type="InterPro" id="IPR009057">
    <property type="entry name" value="Homeodomain-like_sf"/>
</dbReference>
<feature type="domain" description="Homeobox" evidence="16">
    <location>
        <begin position="103"/>
        <end position="146"/>
    </location>
</feature>
<dbReference type="FunFam" id="1.10.10.60:FF:000020">
    <property type="entry name" value="Ceramide synthase 5"/>
    <property type="match status" value="1"/>
</dbReference>
<protein>
    <submittedName>
        <fullName evidence="18">Uncharacterized protein</fullName>
    </submittedName>
</protein>
<comment type="pathway">
    <text evidence="3">Sphingolipid metabolism.</text>
</comment>
<dbReference type="Gene3D" id="1.10.10.60">
    <property type="entry name" value="Homeodomain-like"/>
    <property type="match status" value="1"/>
</dbReference>
<dbReference type="GO" id="GO:0005634">
    <property type="term" value="C:nucleus"/>
    <property type="evidence" value="ECO:0007669"/>
    <property type="project" value="UniProtKB-SubCell"/>
</dbReference>
<dbReference type="EMBL" id="VXIV02003329">
    <property type="protein sequence ID" value="KAF6018168.1"/>
    <property type="molecule type" value="Genomic_DNA"/>
</dbReference>
<keyword evidence="5 12" id="KW-0812">Transmembrane</keyword>
<feature type="transmembrane region" description="Helical" evidence="15">
    <location>
        <begin position="329"/>
        <end position="349"/>
    </location>
</feature>
<name>A0A7J7IY90_BUGNE</name>
<keyword evidence="6" id="KW-0256">Endoplasmic reticulum</keyword>
<dbReference type="PROSITE" id="PS50071">
    <property type="entry name" value="HOMEOBOX_2"/>
    <property type="match status" value="1"/>
</dbReference>
<evidence type="ECO:0000256" key="4">
    <source>
        <dbReference type="ARBA" id="ARBA00022679"/>
    </source>
</evidence>
<accession>A0A7J7IY90</accession>
<dbReference type="InterPro" id="IPR016439">
    <property type="entry name" value="Lag1/Lac1-like"/>
</dbReference>
<dbReference type="GO" id="GO:0005789">
    <property type="term" value="C:endoplasmic reticulum membrane"/>
    <property type="evidence" value="ECO:0007669"/>
    <property type="project" value="UniProtKB-SubCell"/>
</dbReference>
<dbReference type="GO" id="GO:0050291">
    <property type="term" value="F:sphingosine N-acyltransferase activity"/>
    <property type="evidence" value="ECO:0007669"/>
    <property type="project" value="InterPro"/>
</dbReference>
<evidence type="ECO:0000256" key="5">
    <source>
        <dbReference type="ARBA" id="ARBA00022692"/>
    </source>
</evidence>
<keyword evidence="8" id="KW-0443">Lipid metabolism</keyword>
<keyword evidence="9 12" id="KW-0472">Membrane</keyword>
<organism evidence="18 19">
    <name type="scientific">Bugula neritina</name>
    <name type="common">Brown bryozoan</name>
    <name type="synonym">Sertularia neritina</name>
    <dbReference type="NCBI Taxonomy" id="10212"/>
    <lineage>
        <taxon>Eukaryota</taxon>
        <taxon>Metazoa</taxon>
        <taxon>Spiralia</taxon>
        <taxon>Lophotrochozoa</taxon>
        <taxon>Bryozoa</taxon>
        <taxon>Gymnolaemata</taxon>
        <taxon>Cheilostomatida</taxon>
        <taxon>Flustrina</taxon>
        <taxon>Buguloidea</taxon>
        <taxon>Bugulidae</taxon>
        <taxon>Bugula</taxon>
    </lineage>
</organism>
<keyword evidence="19" id="KW-1185">Reference proteome</keyword>
<dbReference type="PANTHER" id="PTHR12560:SF0">
    <property type="entry name" value="LD18904P"/>
    <property type="match status" value="1"/>
</dbReference>
<dbReference type="AlphaFoldDB" id="A0A7J7IY90"/>
<evidence type="ECO:0000256" key="6">
    <source>
        <dbReference type="ARBA" id="ARBA00022824"/>
    </source>
</evidence>
<feature type="transmembrane region" description="Helical" evidence="15">
    <location>
        <begin position="273"/>
        <end position="293"/>
    </location>
</feature>
<reference evidence="18" key="1">
    <citation type="submission" date="2020-06" db="EMBL/GenBank/DDBJ databases">
        <title>Draft genome of Bugula neritina, a colonial animal packing powerful symbionts and potential medicines.</title>
        <authorList>
            <person name="Rayko M."/>
        </authorList>
    </citation>
    <scope>NUCLEOTIDE SEQUENCE [LARGE SCALE GENOMIC DNA]</scope>
    <source>
        <strain evidence="18">Kwan_BN1</strain>
    </source>
</reference>
<keyword evidence="11 13" id="KW-0539">Nucleus</keyword>
<comment type="subcellular location">
    <subcellularLocation>
        <location evidence="1">Endoplasmic reticulum membrane</location>
        <topology evidence="1">Multi-pass membrane protein</topology>
    </subcellularLocation>
    <subcellularLocation>
        <location evidence="11 13">Nucleus</location>
    </subcellularLocation>
</comment>
<dbReference type="Proteomes" id="UP000593567">
    <property type="component" value="Unassembled WGS sequence"/>
</dbReference>
<evidence type="ECO:0000259" key="16">
    <source>
        <dbReference type="PROSITE" id="PS50071"/>
    </source>
</evidence>
<gene>
    <name evidence="18" type="ORF">EB796_023507</name>
</gene>
<feature type="transmembrane region" description="Helical" evidence="15">
    <location>
        <begin position="198"/>
        <end position="216"/>
    </location>
</feature>
<feature type="region of interest" description="Disordered" evidence="14">
    <location>
        <begin position="360"/>
        <end position="386"/>
    </location>
</feature>
<evidence type="ECO:0000256" key="7">
    <source>
        <dbReference type="ARBA" id="ARBA00022989"/>
    </source>
</evidence>
<dbReference type="InterPro" id="IPR006634">
    <property type="entry name" value="TLC-dom"/>
</dbReference>
<evidence type="ECO:0000256" key="10">
    <source>
        <dbReference type="ARBA" id="ARBA00049036"/>
    </source>
</evidence>
<evidence type="ECO:0000256" key="13">
    <source>
        <dbReference type="RuleBase" id="RU000682"/>
    </source>
</evidence>
<comment type="catalytic activity">
    <reaction evidence="10">
        <text>sphinganine + octadecanoyl-CoA = N-(octadecanoyl)-sphinganine + CoA + H(+)</text>
        <dbReference type="Rhea" id="RHEA:36547"/>
        <dbReference type="ChEBI" id="CHEBI:15378"/>
        <dbReference type="ChEBI" id="CHEBI:57287"/>
        <dbReference type="ChEBI" id="CHEBI:57394"/>
        <dbReference type="ChEBI" id="CHEBI:57817"/>
        <dbReference type="ChEBI" id="CHEBI:67033"/>
    </reaction>
    <physiologicalReaction direction="left-to-right" evidence="10">
        <dbReference type="Rhea" id="RHEA:36548"/>
    </physiologicalReaction>
</comment>
<evidence type="ECO:0000256" key="3">
    <source>
        <dbReference type="ARBA" id="ARBA00004991"/>
    </source>
</evidence>
<keyword evidence="11 13" id="KW-0371">Homeobox</keyword>
<dbReference type="CDD" id="cd00086">
    <property type="entry name" value="homeodomain"/>
    <property type="match status" value="1"/>
</dbReference>
<dbReference type="Pfam" id="PF03798">
    <property type="entry name" value="TRAM_LAG1_CLN8"/>
    <property type="match status" value="1"/>
</dbReference>
<feature type="DNA-binding region" description="Homeobox" evidence="11">
    <location>
        <begin position="105"/>
        <end position="147"/>
    </location>
</feature>
<proteinExistence type="predicted"/>
<evidence type="ECO:0000313" key="18">
    <source>
        <dbReference type="EMBL" id="KAF6018168.1"/>
    </source>
</evidence>
<evidence type="ECO:0000256" key="2">
    <source>
        <dbReference type="ARBA" id="ARBA00004760"/>
    </source>
</evidence>